<keyword evidence="8" id="KW-0547">Nucleotide-binding</keyword>
<evidence type="ECO:0000313" key="16">
    <source>
        <dbReference type="EMBL" id="MFD1927420.1"/>
    </source>
</evidence>
<evidence type="ECO:0000256" key="9">
    <source>
        <dbReference type="ARBA" id="ARBA00022777"/>
    </source>
</evidence>
<evidence type="ECO:0000256" key="13">
    <source>
        <dbReference type="ARBA" id="ARBA00023136"/>
    </source>
</evidence>
<evidence type="ECO:0000256" key="1">
    <source>
        <dbReference type="ARBA" id="ARBA00000085"/>
    </source>
</evidence>
<dbReference type="GO" id="GO:0016301">
    <property type="term" value="F:kinase activity"/>
    <property type="evidence" value="ECO:0007669"/>
    <property type="project" value="UniProtKB-KW"/>
</dbReference>
<dbReference type="PRINTS" id="PR00344">
    <property type="entry name" value="BCTRLSENSOR"/>
</dbReference>
<keyword evidence="10" id="KW-0067">ATP-binding</keyword>
<evidence type="ECO:0000256" key="5">
    <source>
        <dbReference type="ARBA" id="ARBA00022553"/>
    </source>
</evidence>
<keyword evidence="11 14" id="KW-1133">Transmembrane helix</keyword>
<evidence type="ECO:0000256" key="7">
    <source>
        <dbReference type="ARBA" id="ARBA00022692"/>
    </source>
</evidence>
<evidence type="ECO:0000256" key="2">
    <source>
        <dbReference type="ARBA" id="ARBA00004651"/>
    </source>
</evidence>
<comment type="catalytic activity">
    <reaction evidence="1">
        <text>ATP + protein L-histidine = ADP + protein N-phospho-L-histidine.</text>
        <dbReference type="EC" id="2.7.13.3"/>
    </reaction>
</comment>
<evidence type="ECO:0000256" key="8">
    <source>
        <dbReference type="ARBA" id="ARBA00022741"/>
    </source>
</evidence>
<keyword evidence="5" id="KW-0597">Phosphoprotein</keyword>
<organism evidence="16 17">
    <name type="scientific">Sporosarcina siberiensis</name>
    <dbReference type="NCBI Taxonomy" id="1365606"/>
    <lineage>
        <taxon>Bacteria</taxon>
        <taxon>Bacillati</taxon>
        <taxon>Bacillota</taxon>
        <taxon>Bacilli</taxon>
        <taxon>Bacillales</taxon>
        <taxon>Caryophanaceae</taxon>
        <taxon>Sporosarcina</taxon>
    </lineage>
</organism>
<comment type="caution">
    <text evidence="16">The sequence shown here is derived from an EMBL/GenBank/DDBJ whole genome shotgun (WGS) entry which is preliminary data.</text>
</comment>
<keyword evidence="7 14" id="KW-0812">Transmembrane</keyword>
<evidence type="ECO:0000256" key="3">
    <source>
        <dbReference type="ARBA" id="ARBA00012438"/>
    </source>
</evidence>
<keyword evidence="4" id="KW-1003">Cell membrane</keyword>
<proteinExistence type="predicted"/>
<evidence type="ECO:0000256" key="11">
    <source>
        <dbReference type="ARBA" id="ARBA00022989"/>
    </source>
</evidence>
<dbReference type="Gene3D" id="3.30.565.10">
    <property type="entry name" value="Histidine kinase-like ATPase, C-terminal domain"/>
    <property type="match status" value="1"/>
</dbReference>
<name>A0ABW4SER1_9BACL</name>
<protein>
    <recommendedName>
        <fullName evidence="3">histidine kinase</fullName>
        <ecNumber evidence="3">2.7.13.3</ecNumber>
    </recommendedName>
</protein>
<feature type="transmembrane region" description="Helical" evidence="14">
    <location>
        <begin position="12"/>
        <end position="29"/>
    </location>
</feature>
<keyword evidence="9 16" id="KW-0418">Kinase</keyword>
<dbReference type="InterPro" id="IPR003661">
    <property type="entry name" value="HisK_dim/P_dom"/>
</dbReference>
<feature type="domain" description="Histidine kinase" evidence="15">
    <location>
        <begin position="126"/>
        <end position="333"/>
    </location>
</feature>
<dbReference type="InterPro" id="IPR003594">
    <property type="entry name" value="HATPase_dom"/>
</dbReference>
<dbReference type="EC" id="2.7.13.3" evidence="3"/>
<evidence type="ECO:0000256" key="6">
    <source>
        <dbReference type="ARBA" id="ARBA00022679"/>
    </source>
</evidence>
<dbReference type="Proteomes" id="UP001597218">
    <property type="component" value="Unassembled WGS sequence"/>
</dbReference>
<evidence type="ECO:0000259" key="15">
    <source>
        <dbReference type="PROSITE" id="PS50109"/>
    </source>
</evidence>
<dbReference type="SUPFAM" id="SSF47384">
    <property type="entry name" value="Homodimeric domain of signal transducing histidine kinase"/>
    <property type="match status" value="1"/>
</dbReference>
<dbReference type="PANTHER" id="PTHR45453">
    <property type="entry name" value="PHOSPHATE REGULON SENSOR PROTEIN PHOR"/>
    <property type="match status" value="1"/>
</dbReference>
<dbReference type="SMART" id="SM00387">
    <property type="entry name" value="HATPase_c"/>
    <property type="match status" value="1"/>
</dbReference>
<evidence type="ECO:0000256" key="4">
    <source>
        <dbReference type="ARBA" id="ARBA00022475"/>
    </source>
</evidence>
<dbReference type="InterPro" id="IPR036890">
    <property type="entry name" value="HATPase_C_sf"/>
</dbReference>
<feature type="transmembrane region" description="Helical" evidence="14">
    <location>
        <begin position="41"/>
        <end position="59"/>
    </location>
</feature>
<keyword evidence="12" id="KW-0902">Two-component regulatory system</keyword>
<dbReference type="PANTHER" id="PTHR45453:SF2">
    <property type="entry name" value="HISTIDINE KINASE"/>
    <property type="match status" value="1"/>
</dbReference>
<comment type="subcellular location">
    <subcellularLocation>
        <location evidence="2">Cell membrane</location>
        <topology evidence="2">Multi-pass membrane protein</topology>
    </subcellularLocation>
</comment>
<dbReference type="InterPro" id="IPR005467">
    <property type="entry name" value="His_kinase_dom"/>
</dbReference>
<reference evidence="17" key="1">
    <citation type="journal article" date="2019" name="Int. J. Syst. Evol. Microbiol.">
        <title>The Global Catalogue of Microorganisms (GCM) 10K type strain sequencing project: providing services to taxonomists for standard genome sequencing and annotation.</title>
        <authorList>
            <consortium name="The Broad Institute Genomics Platform"/>
            <consortium name="The Broad Institute Genome Sequencing Center for Infectious Disease"/>
            <person name="Wu L."/>
            <person name="Ma J."/>
        </authorList>
    </citation>
    <scope>NUCLEOTIDE SEQUENCE [LARGE SCALE GENOMIC DNA]</scope>
    <source>
        <strain evidence="17">CGMCC 4.7177</strain>
    </source>
</reference>
<keyword evidence="17" id="KW-1185">Reference proteome</keyword>
<dbReference type="InterPro" id="IPR036097">
    <property type="entry name" value="HisK_dim/P_sf"/>
</dbReference>
<dbReference type="SMART" id="SM00388">
    <property type="entry name" value="HisKA"/>
    <property type="match status" value="1"/>
</dbReference>
<evidence type="ECO:0000256" key="10">
    <source>
        <dbReference type="ARBA" id="ARBA00022840"/>
    </source>
</evidence>
<dbReference type="PROSITE" id="PS50109">
    <property type="entry name" value="HIS_KIN"/>
    <property type="match status" value="1"/>
</dbReference>
<gene>
    <name evidence="16" type="ORF">ACFSFY_04995</name>
</gene>
<sequence>MFVSYIRDVKSWILFYIISLALANGVIWLDQGISVETSSILYFNLLLILIFMLFVLWRYHVEMKFVKKMLLFTDEPPQDWHEMVPESKFVRDEIIKNILQQSAVTFSKELRSIQQMILMESDYTAAWVHEVKAPLTAMKLTMEAYRDDPSMWKIEKEWLRIHLLIDQQLYISRLTTLEADFILETTSVLKLVREEIREIRSWCMEKNIGVEFEGDDREVVTDVKWCRFIIRQLLTNAVKYSPNGSDIGIVSSVNSNGNVVLSIQDEGPGIQAHDLPRIFDKGFTGSTGRIHNAATGLGLYLAQMVSEKMGISITAKSGIGNGTEMQMMFSVENEFDQTLK</sequence>
<keyword evidence="6" id="KW-0808">Transferase</keyword>
<evidence type="ECO:0000256" key="12">
    <source>
        <dbReference type="ARBA" id="ARBA00023012"/>
    </source>
</evidence>
<accession>A0ABW4SER1</accession>
<evidence type="ECO:0000313" key="17">
    <source>
        <dbReference type="Proteomes" id="UP001597218"/>
    </source>
</evidence>
<dbReference type="EMBL" id="JBHUGI010000008">
    <property type="protein sequence ID" value="MFD1927420.1"/>
    <property type="molecule type" value="Genomic_DNA"/>
</dbReference>
<evidence type="ECO:0000256" key="14">
    <source>
        <dbReference type="SAM" id="Phobius"/>
    </source>
</evidence>
<dbReference type="SUPFAM" id="SSF55874">
    <property type="entry name" value="ATPase domain of HSP90 chaperone/DNA topoisomerase II/histidine kinase"/>
    <property type="match status" value="1"/>
</dbReference>
<dbReference type="InterPro" id="IPR050351">
    <property type="entry name" value="BphY/WalK/GraS-like"/>
</dbReference>
<dbReference type="RefSeq" id="WP_381536080.1">
    <property type="nucleotide sequence ID" value="NZ_JBHUGI010000008.1"/>
</dbReference>
<dbReference type="InterPro" id="IPR004358">
    <property type="entry name" value="Sig_transdc_His_kin-like_C"/>
</dbReference>
<dbReference type="Pfam" id="PF02518">
    <property type="entry name" value="HATPase_c"/>
    <property type="match status" value="1"/>
</dbReference>
<keyword evidence="13 14" id="KW-0472">Membrane</keyword>